<evidence type="ECO:0000313" key="2">
    <source>
        <dbReference type="EMBL" id="AKA50027.1"/>
    </source>
</evidence>
<name>A0A0D5ZJY2_9BACT</name>
<accession>A0A0D5ZJY2</accession>
<evidence type="ECO:0008006" key="4">
    <source>
        <dbReference type="Google" id="ProtNLM"/>
    </source>
</evidence>
<dbReference type="PROSITE" id="PS51257">
    <property type="entry name" value="PROKAR_LIPOPROTEIN"/>
    <property type="match status" value="1"/>
</dbReference>
<evidence type="ECO:0000256" key="1">
    <source>
        <dbReference type="SAM" id="SignalP"/>
    </source>
</evidence>
<dbReference type="PATRIC" id="fig|29556.3.peg.415"/>
<keyword evidence="1" id="KW-0732">Signal</keyword>
<dbReference type="AlphaFoldDB" id="A0A0D5ZJY2"/>
<protein>
    <recommendedName>
        <fullName evidence="4">Lipoprotein</fullName>
    </recommendedName>
</protein>
<dbReference type="HOGENOM" id="CLU_815901_0_0_14"/>
<proteinExistence type="predicted"/>
<sequence length="340" mass="39119">MKKLFKNKLLLLSLGGVTSAFTFTSCNNTKVSTEEEKQTDNHVLKFEELKATLAEIGSEMFPTFTTMNEEISSNAFENEQDLNHFIDKWNEMNFLQKSKDSVKKYIKVIFGDNYIGKINQIRNNLISIIEDITKDKEQSVVENKVKALVRLSMKYVFGKDDTFQNMKNFFVSVPGSYIELTTVVAALLPGTLEFSTTNIANMRILVEKLAREKISEEDTVNEITNTLLPKLMNLKLVKEEAKKIVDILKNKQIENVNDWLDEEELKKVMKFLSKEGFSNESFWIVDLLTNSGQKVKQLSESEKAKVLEFMRLMKQYVTQNLPLYLSGFEVLKLIISPENN</sequence>
<dbReference type="Proteomes" id="UP000032722">
    <property type="component" value="Chromosome"/>
</dbReference>
<dbReference type="EMBL" id="CP011021">
    <property type="protein sequence ID" value="AKA50027.1"/>
    <property type="molecule type" value="Genomic_DNA"/>
</dbReference>
<feature type="signal peptide" evidence="1">
    <location>
        <begin position="1"/>
        <end position="22"/>
    </location>
</feature>
<organism evidence="3">
    <name type="scientific">Mycoplasmopsis gallinacea</name>
    <dbReference type="NCBI Taxonomy" id="29556"/>
    <lineage>
        <taxon>Bacteria</taxon>
        <taxon>Bacillati</taxon>
        <taxon>Mycoplasmatota</taxon>
        <taxon>Mycoplasmoidales</taxon>
        <taxon>Metamycoplasmataceae</taxon>
        <taxon>Mycoplasmopsis</taxon>
    </lineage>
</organism>
<feature type="chain" id="PRO_5002300497" description="Lipoprotein" evidence="1">
    <location>
        <begin position="23"/>
        <end position="340"/>
    </location>
</feature>
<reference evidence="2 3" key="1">
    <citation type="journal article" date="2015" name="Genome Announc.">
        <title>Complete Genome Sequence of Mycoplasma meleagridis, a Possible Emerging Pathogen in Chickens.</title>
        <authorList>
            <person name="Abolnik C."/>
        </authorList>
    </citation>
    <scope>NUCLEOTIDE SEQUENCE [LARGE SCALE GENOMIC DNA]</scope>
    <source>
        <strain evidence="2 3">B2096 8B</strain>
    </source>
</reference>
<dbReference type="KEGG" id="mgb:VO56_02055"/>
<evidence type="ECO:0000313" key="3">
    <source>
        <dbReference type="Proteomes" id="UP000032722"/>
    </source>
</evidence>
<gene>
    <name evidence="2" type="ORF">VO56_02055</name>
</gene>